<dbReference type="PANTHER" id="PTHR47481:SF22">
    <property type="entry name" value="RETROTRANSPOSON GAG DOMAIN-CONTAINING PROTEIN"/>
    <property type="match status" value="1"/>
</dbReference>
<protein>
    <submittedName>
        <fullName evidence="2">Uncharacterized protein</fullName>
    </submittedName>
</protein>
<dbReference type="EMBL" id="JAJFAZ020000004">
    <property type="protein sequence ID" value="KAI5335768.1"/>
    <property type="molecule type" value="Genomic_DNA"/>
</dbReference>
<name>A0AAD4Z8F8_PRUDU</name>
<organism evidence="2 3">
    <name type="scientific">Prunus dulcis</name>
    <name type="common">Almond</name>
    <name type="synonym">Amygdalus dulcis</name>
    <dbReference type="NCBI Taxonomy" id="3755"/>
    <lineage>
        <taxon>Eukaryota</taxon>
        <taxon>Viridiplantae</taxon>
        <taxon>Streptophyta</taxon>
        <taxon>Embryophyta</taxon>
        <taxon>Tracheophyta</taxon>
        <taxon>Spermatophyta</taxon>
        <taxon>Magnoliopsida</taxon>
        <taxon>eudicotyledons</taxon>
        <taxon>Gunneridae</taxon>
        <taxon>Pentapetalae</taxon>
        <taxon>rosids</taxon>
        <taxon>fabids</taxon>
        <taxon>Rosales</taxon>
        <taxon>Rosaceae</taxon>
        <taxon>Amygdaloideae</taxon>
        <taxon>Amygdaleae</taxon>
        <taxon>Prunus</taxon>
    </lineage>
</organism>
<evidence type="ECO:0000313" key="3">
    <source>
        <dbReference type="Proteomes" id="UP001054821"/>
    </source>
</evidence>
<feature type="region of interest" description="Disordered" evidence="1">
    <location>
        <begin position="197"/>
        <end position="228"/>
    </location>
</feature>
<proteinExistence type="predicted"/>
<dbReference type="AlphaFoldDB" id="A0AAD4Z8F8"/>
<dbReference type="Proteomes" id="UP001054821">
    <property type="component" value="Chromosome 4"/>
</dbReference>
<evidence type="ECO:0000256" key="1">
    <source>
        <dbReference type="SAM" id="MobiDB-lite"/>
    </source>
</evidence>
<keyword evidence="3" id="KW-1185">Reference proteome</keyword>
<accession>A0AAD4Z8F8</accession>
<feature type="compositionally biased region" description="Low complexity" evidence="1">
    <location>
        <begin position="197"/>
        <end position="213"/>
    </location>
</feature>
<dbReference type="Pfam" id="PF14223">
    <property type="entry name" value="Retrotran_gag_2"/>
    <property type="match status" value="1"/>
</dbReference>
<dbReference type="PANTHER" id="PTHR47481">
    <property type="match status" value="1"/>
</dbReference>
<sequence length="228" mass="25050">MTLITATLSPSAILCVIGCSTFNATWVNLRKRFASVNKASIFQLKRDLHNIKKGSETIDQYLQKIKDVRDQLSAVGFEILDDDTVILALKGLPSEYNTVKAVIRGRDHGISLKDLRSQLKVEEATIEESTVNVPIMSALATATHDSSSGSGMNYVPYSSRPYGSHNSSSGFQDKGKGKMFYNQHGYSNGSCLYHKNQSYSNPPQQFSNSSPQFGNGGRGILGKPHQHF</sequence>
<comment type="caution">
    <text evidence="2">The sequence shown here is derived from an EMBL/GenBank/DDBJ whole genome shotgun (WGS) entry which is preliminary data.</text>
</comment>
<gene>
    <name evidence="2" type="ORF">L3X38_025902</name>
</gene>
<evidence type="ECO:0000313" key="2">
    <source>
        <dbReference type="EMBL" id="KAI5335768.1"/>
    </source>
</evidence>
<reference evidence="2 3" key="1">
    <citation type="journal article" date="2022" name="G3 (Bethesda)">
        <title>Whole-genome sequence and methylome profiling of the almond [Prunus dulcis (Mill.) D.A. Webb] cultivar 'Nonpareil'.</title>
        <authorList>
            <person name="D'Amico-Willman K.M."/>
            <person name="Ouma W.Z."/>
            <person name="Meulia T."/>
            <person name="Sideli G.M."/>
            <person name="Gradziel T.M."/>
            <person name="Fresnedo-Ramirez J."/>
        </authorList>
    </citation>
    <scope>NUCLEOTIDE SEQUENCE [LARGE SCALE GENOMIC DNA]</scope>
    <source>
        <strain evidence="2">Clone GOH B32 T37-40</strain>
    </source>
</reference>